<evidence type="ECO:0000313" key="2">
    <source>
        <dbReference type="WBParaSite" id="L893_g3912.t1"/>
    </source>
</evidence>
<reference evidence="2" key="1">
    <citation type="submission" date="2016-11" db="UniProtKB">
        <authorList>
            <consortium name="WormBaseParasite"/>
        </authorList>
    </citation>
    <scope>IDENTIFICATION</scope>
</reference>
<keyword evidence="1" id="KW-1185">Reference proteome</keyword>
<dbReference type="WBParaSite" id="L893_g3912.t1">
    <property type="protein sequence ID" value="L893_g3912.t1"/>
    <property type="gene ID" value="L893_g3912"/>
</dbReference>
<organism evidence="1 2">
    <name type="scientific">Steinernema glaseri</name>
    <dbReference type="NCBI Taxonomy" id="37863"/>
    <lineage>
        <taxon>Eukaryota</taxon>
        <taxon>Metazoa</taxon>
        <taxon>Ecdysozoa</taxon>
        <taxon>Nematoda</taxon>
        <taxon>Chromadorea</taxon>
        <taxon>Rhabditida</taxon>
        <taxon>Tylenchina</taxon>
        <taxon>Panagrolaimomorpha</taxon>
        <taxon>Strongyloidoidea</taxon>
        <taxon>Steinernematidae</taxon>
        <taxon>Steinernema</taxon>
    </lineage>
</organism>
<protein>
    <submittedName>
        <fullName evidence="2">COesterase domain-containing protein</fullName>
    </submittedName>
</protein>
<dbReference type="Proteomes" id="UP000095287">
    <property type="component" value="Unplaced"/>
</dbReference>
<sequence>ILGAMFVYSAPVEQLCTQEEMLAKKCPTNFDAEFLSVRVEGTINPIISTRPWIPFG</sequence>
<proteinExistence type="predicted"/>
<evidence type="ECO:0000313" key="1">
    <source>
        <dbReference type="Proteomes" id="UP000095287"/>
    </source>
</evidence>
<name>A0A1I8AC20_9BILA</name>
<accession>A0A1I8AC20</accession>
<dbReference type="AlphaFoldDB" id="A0A1I8AC20"/>